<evidence type="ECO:0000259" key="7">
    <source>
        <dbReference type="PROSITE" id="PS50931"/>
    </source>
</evidence>
<dbReference type="Proteomes" id="UP000078507">
    <property type="component" value="Unassembled WGS sequence"/>
</dbReference>
<dbReference type="SUPFAM" id="SSF53850">
    <property type="entry name" value="Periplasmic binding protein-like II"/>
    <property type="match status" value="1"/>
</dbReference>
<dbReference type="Pfam" id="PF03466">
    <property type="entry name" value="LysR_substrate"/>
    <property type="match status" value="1"/>
</dbReference>
<evidence type="ECO:0000256" key="1">
    <source>
        <dbReference type="ARBA" id="ARBA00009437"/>
    </source>
</evidence>
<dbReference type="GO" id="GO:0000976">
    <property type="term" value="F:transcription cis-regulatory region binding"/>
    <property type="evidence" value="ECO:0007669"/>
    <property type="project" value="TreeGrafter"/>
</dbReference>
<dbReference type="PANTHER" id="PTHR30126:SF5">
    <property type="entry name" value="HTH-TYPE TRANSCRIPTIONAL ACTIVATOR CMPR"/>
    <property type="match status" value="1"/>
</dbReference>
<dbReference type="InterPro" id="IPR000847">
    <property type="entry name" value="LysR_HTH_N"/>
</dbReference>
<dbReference type="CDD" id="cd08419">
    <property type="entry name" value="PBP2_CbbR_RubisCO_like"/>
    <property type="match status" value="1"/>
</dbReference>
<comment type="similarity">
    <text evidence="1">Belongs to the LysR transcriptional regulatory family.</text>
</comment>
<keyword evidence="2" id="KW-0805">Transcription regulation</keyword>
<dbReference type="Gene3D" id="1.10.10.10">
    <property type="entry name" value="Winged helix-like DNA-binding domain superfamily/Winged helix DNA-binding domain"/>
    <property type="match status" value="1"/>
</dbReference>
<evidence type="ECO:0000313" key="9">
    <source>
        <dbReference type="Proteomes" id="UP000078507"/>
    </source>
</evidence>
<organism evidence="8 9">
    <name type="scientific">Sinorhizobium saheli</name>
    <dbReference type="NCBI Taxonomy" id="36856"/>
    <lineage>
        <taxon>Bacteria</taxon>
        <taxon>Pseudomonadati</taxon>
        <taxon>Pseudomonadota</taxon>
        <taxon>Alphaproteobacteria</taxon>
        <taxon>Hyphomicrobiales</taxon>
        <taxon>Rhizobiaceae</taxon>
        <taxon>Sinorhizobium/Ensifer group</taxon>
        <taxon>Sinorhizobium</taxon>
    </lineage>
</organism>
<evidence type="ECO:0000256" key="6">
    <source>
        <dbReference type="ARBA" id="ARBA00043141"/>
    </source>
</evidence>
<dbReference type="EMBL" id="LNQB01000067">
    <property type="protein sequence ID" value="OAP46855.1"/>
    <property type="molecule type" value="Genomic_DNA"/>
</dbReference>
<dbReference type="RefSeq" id="WP_066872276.1">
    <property type="nucleotide sequence ID" value="NZ_LNQB01000067.1"/>
</dbReference>
<dbReference type="InterPro" id="IPR005119">
    <property type="entry name" value="LysR_subst-bd"/>
</dbReference>
<dbReference type="GO" id="GO:0003700">
    <property type="term" value="F:DNA-binding transcription factor activity"/>
    <property type="evidence" value="ECO:0007669"/>
    <property type="project" value="InterPro"/>
</dbReference>
<dbReference type="Gene3D" id="3.40.190.10">
    <property type="entry name" value="Periplasmic binding protein-like II"/>
    <property type="match status" value="2"/>
</dbReference>
<name>A0A178YJA5_SINSA</name>
<keyword evidence="3" id="KW-0238">DNA-binding</keyword>
<accession>A0A178YJA5</accession>
<comment type="caution">
    <text evidence="8">The sequence shown here is derived from an EMBL/GenBank/DDBJ whole genome shotgun (WGS) entry which is preliminary data.</text>
</comment>
<reference evidence="8 9" key="1">
    <citation type="submission" date="2015-11" db="EMBL/GenBank/DDBJ databases">
        <title>Ensifer anhuiense sp. nov., an effective nitrogen fixation bacterium with Glycine soja.</title>
        <authorList>
            <person name="Yan H."/>
            <person name="Chen W."/>
        </authorList>
    </citation>
    <scope>NUCLEOTIDE SEQUENCE [LARGE SCALE GENOMIC DNA]</scope>
    <source>
        <strain evidence="8 9">LMG 7837</strain>
    </source>
</reference>
<dbReference type="InterPro" id="IPR036390">
    <property type="entry name" value="WH_DNA-bd_sf"/>
</dbReference>
<dbReference type="OrthoDB" id="7840053at2"/>
<keyword evidence="9" id="KW-1185">Reference proteome</keyword>
<dbReference type="InterPro" id="IPR036388">
    <property type="entry name" value="WH-like_DNA-bd_sf"/>
</dbReference>
<dbReference type="AlphaFoldDB" id="A0A178YJA5"/>
<dbReference type="SUPFAM" id="SSF46785">
    <property type="entry name" value="Winged helix' DNA-binding domain"/>
    <property type="match status" value="1"/>
</dbReference>
<proteinExistence type="inferred from homology"/>
<evidence type="ECO:0000313" key="8">
    <source>
        <dbReference type="EMBL" id="OAP46855.1"/>
    </source>
</evidence>
<protein>
    <recommendedName>
        <fullName evidence="5">HTH-type transcriptional regulator CbbR</fullName>
    </recommendedName>
    <alternativeName>
        <fullName evidence="6">RuBisCO operon transcriptional regulator</fullName>
    </alternativeName>
</protein>
<dbReference type="PROSITE" id="PS50931">
    <property type="entry name" value="HTH_LYSR"/>
    <property type="match status" value="1"/>
</dbReference>
<gene>
    <name evidence="8" type="ORF">ATB98_13425</name>
</gene>
<dbReference type="Pfam" id="PF00126">
    <property type="entry name" value="HTH_1"/>
    <property type="match status" value="1"/>
</dbReference>
<sequence>MRNLTIRQLRTVEAICRLGKINLAAEALRVTGPALTLQVQQLERDAGVPLFDRTRSGMVPTAYGLAFLEAARAVEDSLAALEDSIGAIKGLRTGRLRLGVVSTGKYFAPQLIAAFRDQMPDIEINLFIGNRAEIIAKLRDHEVDIALMGRPPRDFEVRAQVFGDHPLVFIAPAGHALAGILEISRERIAQEQFLVREKGSGTRISLEIFLSDTPHKLEEVGTEIASNETIKQAVIAGLGIAFISAHTIEQEVKLGRLVILDVVDTPIRRQWFSVTRMDRAATPAVQAFERFLLASGARYLPVVSKPYPANAFR</sequence>
<evidence type="ECO:0000256" key="3">
    <source>
        <dbReference type="ARBA" id="ARBA00023125"/>
    </source>
</evidence>
<evidence type="ECO:0000256" key="5">
    <source>
        <dbReference type="ARBA" id="ARBA00039279"/>
    </source>
</evidence>
<feature type="domain" description="HTH lysR-type" evidence="7">
    <location>
        <begin position="4"/>
        <end position="61"/>
    </location>
</feature>
<keyword evidence="4" id="KW-0804">Transcription</keyword>
<evidence type="ECO:0000256" key="2">
    <source>
        <dbReference type="ARBA" id="ARBA00023015"/>
    </source>
</evidence>
<evidence type="ECO:0000256" key="4">
    <source>
        <dbReference type="ARBA" id="ARBA00023163"/>
    </source>
</evidence>
<dbReference type="PANTHER" id="PTHR30126">
    <property type="entry name" value="HTH-TYPE TRANSCRIPTIONAL REGULATOR"/>
    <property type="match status" value="1"/>
</dbReference>
<dbReference type="STRING" id="36856.ATB98_13425"/>